<evidence type="ECO:0000313" key="1">
    <source>
        <dbReference type="EMBL" id="KZE71679.1"/>
    </source>
</evidence>
<dbReference type="Proteomes" id="UP000076563">
    <property type="component" value="Unassembled WGS sequence"/>
</dbReference>
<organism evidence="1 2">
    <name type="scientific">Paenibacillus elgii</name>
    <dbReference type="NCBI Taxonomy" id="189691"/>
    <lineage>
        <taxon>Bacteria</taxon>
        <taxon>Bacillati</taxon>
        <taxon>Bacillota</taxon>
        <taxon>Bacilli</taxon>
        <taxon>Bacillales</taxon>
        <taxon>Paenibacillaceae</taxon>
        <taxon>Paenibacillus</taxon>
    </lineage>
</organism>
<evidence type="ECO:0000313" key="2">
    <source>
        <dbReference type="Proteomes" id="UP000076563"/>
    </source>
</evidence>
<name>A0A165PM51_9BACL</name>
<sequence>MVVGLRSDNTVLVVIANRESEFCKKLKFLFGVNHVSTEYKSVNLENKEVTSNDIDTLLKIGIALL</sequence>
<dbReference type="AlphaFoldDB" id="A0A165PM51"/>
<reference evidence="2" key="1">
    <citation type="submission" date="2016-01" db="EMBL/GenBank/DDBJ databases">
        <title>Draft genome of Chromobacterium sp. F49.</title>
        <authorList>
            <person name="Hong K.W."/>
        </authorList>
    </citation>
    <scope>NUCLEOTIDE SEQUENCE [LARGE SCALE GENOMIC DNA]</scope>
    <source>
        <strain evidence="2">M63</strain>
    </source>
</reference>
<comment type="caution">
    <text evidence="1">The sequence shown here is derived from an EMBL/GenBank/DDBJ whole genome shotgun (WGS) entry which is preliminary data.</text>
</comment>
<gene>
    <name evidence="1" type="ORF">AV654_05585</name>
</gene>
<protein>
    <submittedName>
        <fullName evidence="1">Uncharacterized protein</fullName>
    </submittedName>
</protein>
<accession>A0A165PM51</accession>
<proteinExistence type="predicted"/>
<keyword evidence="2" id="KW-1185">Reference proteome</keyword>
<dbReference type="EMBL" id="LQRA01000110">
    <property type="protein sequence ID" value="KZE71679.1"/>
    <property type="molecule type" value="Genomic_DNA"/>
</dbReference>